<dbReference type="InterPro" id="IPR032750">
    <property type="entry name" value="TnsD_C"/>
</dbReference>
<gene>
    <name evidence="3" type="ORF">AWU65_02755</name>
</gene>
<organism evidence="3 4">
    <name type="scientific">Paenibacillus glucanolyticus</name>
    <dbReference type="NCBI Taxonomy" id="59843"/>
    <lineage>
        <taxon>Bacteria</taxon>
        <taxon>Bacillati</taxon>
        <taxon>Bacillota</taxon>
        <taxon>Bacilli</taxon>
        <taxon>Bacillales</taxon>
        <taxon>Paenibacillaceae</taxon>
        <taxon>Paenibacillus</taxon>
    </lineage>
</organism>
<evidence type="ECO:0000259" key="1">
    <source>
        <dbReference type="Pfam" id="PF06527"/>
    </source>
</evidence>
<reference evidence="3" key="1">
    <citation type="journal article" date="2016" name="Genome Announc.">
        <title>Draft genomes of two strains of Paenibacillus glucanolyticus with capability to degrade lignocellulose.</title>
        <authorList>
            <person name="Mathews S.L."/>
            <person name="Pawlak J."/>
            <person name="Grunden A.M."/>
        </authorList>
    </citation>
    <scope>NUCLEOTIDE SEQUENCE [LARGE SCALE GENOMIC DNA]</scope>
    <source>
        <strain evidence="3">SLM1</strain>
    </source>
</reference>
<dbReference type="Pfam" id="PF06527">
    <property type="entry name" value="TniQ"/>
    <property type="match status" value="1"/>
</dbReference>
<feature type="domain" description="Transposon Tn7 transposition protein TnsD C-terminal" evidence="2">
    <location>
        <begin position="399"/>
        <end position="464"/>
    </location>
</feature>
<name>A0A168EXS4_9BACL</name>
<keyword evidence="4" id="KW-1185">Reference proteome</keyword>
<proteinExistence type="predicted"/>
<accession>A0A168EXS4</accession>
<evidence type="ECO:0000313" key="3">
    <source>
        <dbReference type="EMBL" id="KZS44922.1"/>
    </source>
</evidence>
<sequence>MSPSEIIQSHTLLPYFAAFLPEDRTHFVKSAMTGELGRAVNARLGLLASTVKNPPFLRVCPQCIIEDEITYGLPYWHRSHQLPGVLVCYKHECILEDSVIPYTLRRNRHEYVSLKRDLIRKKMAAPHSCNVQKKHLIFLAKQSHALLNMPYDDEYLNNIPMYRAKLSKRGFITPNGNIRFQNLRSNLYQTLGKDLLHMCHSEINKHSEDTWLHKLLRGHDYIHSLRHLLVMQFLAETIDSICEMQKETYHPFGTGPWPCLNKVADHFKENTIPSCIVTRCSDTGRPVGTFKCNCGFVYSRRGPDTSECDRVKIGRIKQFGIVWEQKFDELRVNSNLSLRQKAECLGVHRSTLYLKMKEQPRSMDKYESFGENVRTIDLDLLSEDLSNQTNATCYSTAKEDILQIRVDWEKRDRELLPIISQAVREIRSTSGKPIRVTISEIGRRIGKLSLLEKKLVALPRCKALIDREVETIHQFQIRRIEVAAQKLFEEEQSVVKWKLIRNAGLRKDAAVQLDNVINSVISYYNGVEGRTD</sequence>
<dbReference type="InterPro" id="IPR009492">
    <property type="entry name" value="TniQ"/>
</dbReference>
<evidence type="ECO:0008006" key="5">
    <source>
        <dbReference type="Google" id="ProtNLM"/>
    </source>
</evidence>
<dbReference type="Proteomes" id="UP000076796">
    <property type="component" value="Unassembled WGS sequence"/>
</dbReference>
<dbReference type="EMBL" id="LWMH01000001">
    <property type="protein sequence ID" value="KZS44922.1"/>
    <property type="molecule type" value="Genomic_DNA"/>
</dbReference>
<dbReference type="AlphaFoldDB" id="A0A168EXS4"/>
<feature type="domain" description="Transposon Tn7 transposition protein TnsD C-terminal" evidence="2">
    <location>
        <begin position="139"/>
        <end position="362"/>
    </location>
</feature>
<evidence type="ECO:0000259" key="2">
    <source>
        <dbReference type="Pfam" id="PF15978"/>
    </source>
</evidence>
<feature type="domain" description="TniQ" evidence="1">
    <location>
        <begin position="2"/>
        <end position="95"/>
    </location>
</feature>
<dbReference type="Pfam" id="PF15978">
    <property type="entry name" value="TnsD"/>
    <property type="match status" value="2"/>
</dbReference>
<protein>
    <recommendedName>
        <fullName evidence="5">Transposon Tn7 transposition protein TnsD C-termianl domain-containing protein</fullName>
    </recommendedName>
</protein>
<comment type="caution">
    <text evidence="3">The sequence shown here is derived from an EMBL/GenBank/DDBJ whole genome shotgun (WGS) entry which is preliminary data.</text>
</comment>
<evidence type="ECO:0000313" key="4">
    <source>
        <dbReference type="Proteomes" id="UP000076796"/>
    </source>
</evidence>